<evidence type="ECO:0000256" key="3">
    <source>
        <dbReference type="SAM" id="Phobius"/>
    </source>
</evidence>
<dbReference type="InterPro" id="IPR000620">
    <property type="entry name" value="EamA_dom"/>
</dbReference>
<dbReference type="RefSeq" id="WP_047186202.1">
    <property type="nucleotide sequence ID" value="NZ_JAHHXM010000047.1"/>
</dbReference>
<feature type="transmembrane region" description="Helical" evidence="3">
    <location>
        <begin position="150"/>
        <end position="169"/>
    </location>
</feature>
<dbReference type="Proteomes" id="UP000037854">
    <property type="component" value="Unassembled WGS sequence"/>
</dbReference>
<protein>
    <submittedName>
        <fullName evidence="5">Membrane protein</fullName>
    </submittedName>
</protein>
<dbReference type="SUPFAM" id="SSF103481">
    <property type="entry name" value="Multidrug resistance efflux transporter EmrE"/>
    <property type="match status" value="2"/>
</dbReference>
<evidence type="ECO:0000256" key="2">
    <source>
        <dbReference type="ARBA" id="ARBA00007362"/>
    </source>
</evidence>
<feature type="domain" description="EamA" evidence="4">
    <location>
        <begin position="9"/>
        <end position="139"/>
    </location>
</feature>
<evidence type="ECO:0000259" key="4">
    <source>
        <dbReference type="Pfam" id="PF00892"/>
    </source>
</evidence>
<keyword evidence="3" id="KW-1133">Transmembrane helix</keyword>
<name>A0ABR5MJT1_9BACI</name>
<comment type="similarity">
    <text evidence="2">Belongs to the EamA transporter family.</text>
</comment>
<accession>A0ABR5MJT1</accession>
<dbReference type="Pfam" id="PF00892">
    <property type="entry name" value="EamA"/>
    <property type="match status" value="2"/>
</dbReference>
<comment type="subcellular location">
    <subcellularLocation>
        <location evidence="1">Endomembrane system</location>
        <topology evidence="1">Multi-pass membrane protein</topology>
    </subcellularLocation>
</comment>
<organism evidence="5 6">
    <name type="scientific">Oceanobacillus caeni</name>
    <dbReference type="NCBI Taxonomy" id="405946"/>
    <lineage>
        <taxon>Bacteria</taxon>
        <taxon>Bacillati</taxon>
        <taxon>Bacillota</taxon>
        <taxon>Bacilli</taxon>
        <taxon>Bacillales</taxon>
        <taxon>Bacillaceae</taxon>
        <taxon>Oceanobacillus</taxon>
    </lineage>
</organism>
<feature type="transmembrane region" description="Helical" evidence="3">
    <location>
        <begin position="7"/>
        <end position="26"/>
    </location>
</feature>
<sequence length="303" mass="34011">MRIPPFNPYIAVIIGVIAVSSSPIFVKLTNGVPSAIIANYRLLIAFLIMTPIILSKYRKEFRNINYRDWILAVISGIFLAAYFVLWFESLNDTTVTSSIIFITIHPVFVFLGTYFLSQERFSSGSTISLIIILFGSAIIGWGDYQESNAFIYGDLLAIVASISLAIYILSGQKTRKSLSLITYTYIVYGVGMITLLLYNIIMQNPFGNYSMKNWYIFLALAVIPTFLGHSLFNWAIKWLNNSTVSMAIVFEPIAATLLAYIILKETMIWSQLLGGTIVIFGLFLFILSTSRKNSVTISKKSNK</sequence>
<evidence type="ECO:0000256" key="1">
    <source>
        <dbReference type="ARBA" id="ARBA00004127"/>
    </source>
</evidence>
<feature type="transmembrane region" description="Helical" evidence="3">
    <location>
        <begin position="124"/>
        <end position="144"/>
    </location>
</feature>
<evidence type="ECO:0000313" key="5">
    <source>
        <dbReference type="EMBL" id="KPH75644.1"/>
    </source>
</evidence>
<evidence type="ECO:0000313" key="6">
    <source>
        <dbReference type="Proteomes" id="UP000037854"/>
    </source>
</evidence>
<dbReference type="InterPro" id="IPR037185">
    <property type="entry name" value="EmrE-like"/>
</dbReference>
<comment type="caution">
    <text evidence="5">The sequence shown here is derived from an EMBL/GenBank/DDBJ whole genome shotgun (WGS) entry which is preliminary data.</text>
</comment>
<feature type="transmembrane region" description="Helical" evidence="3">
    <location>
        <begin position="181"/>
        <end position="201"/>
    </location>
</feature>
<dbReference type="PANTHER" id="PTHR22911">
    <property type="entry name" value="ACYL-MALONYL CONDENSING ENZYME-RELATED"/>
    <property type="match status" value="1"/>
</dbReference>
<feature type="transmembrane region" description="Helical" evidence="3">
    <location>
        <begin position="38"/>
        <end position="57"/>
    </location>
</feature>
<keyword evidence="3" id="KW-0812">Transmembrane</keyword>
<keyword evidence="6" id="KW-1185">Reference proteome</keyword>
<reference evidence="5 6" key="1">
    <citation type="submission" date="2015-07" db="EMBL/GenBank/DDBJ databases">
        <title>High-quality draft genome sequence of Oceanobacillus caeni HM6, a bacillus isolated from a human feces.</title>
        <authorList>
            <person name="Kumar J."/>
            <person name="Verma M.K."/>
            <person name="Pandey R."/>
            <person name="Bhambi M."/>
            <person name="Chauhan N."/>
        </authorList>
    </citation>
    <scope>NUCLEOTIDE SEQUENCE [LARGE SCALE GENOMIC DNA]</scope>
    <source>
        <strain evidence="5 6">HM6</strain>
    </source>
</reference>
<keyword evidence="3" id="KW-0472">Membrane</keyword>
<feature type="transmembrane region" description="Helical" evidence="3">
    <location>
        <begin position="99"/>
        <end position="117"/>
    </location>
</feature>
<dbReference type="EMBL" id="LGTK01000024">
    <property type="protein sequence ID" value="KPH75644.1"/>
    <property type="molecule type" value="Genomic_DNA"/>
</dbReference>
<proteinExistence type="inferred from homology"/>
<feature type="transmembrane region" description="Helical" evidence="3">
    <location>
        <begin position="213"/>
        <end position="232"/>
    </location>
</feature>
<feature type="transmembrane region" description="Helical" evidence="3">
    <location>
        <begin position="69"/>
        <end position="87"/>
    </location>
</feature>
<dbReference type="PANTHER" id="PTHR22911:SF76">
    <property type="entry name" value="EAMA DOMAIN-CONTAINING PROTEIN"/>
    <property type="match status" value="1"/>
</dbReference>
<feature type="transmembrane region" description="Helical" evidence="3">
    <location>
        <begin position="268"/>
        <end position="287"/>
    </location>
</feature>
<feature type="domain" description="EamA" evidence="4">
    <location>
        <begin position="152"/>
        <end position="286"/>
    </location>
</feature>
<feature type="transmembrane region" description="Helical" evidence="3">
    <location>
        <begin position="244"/>
        <end position="262"/>
    </location>
</feature>
<gene>
    <name evidence="5" type="ORF">AFL42_08740</name>
</gene>